<keyword evidence="3" id="KW-1185">Reference proteome</keyword>
<protein>
    <submittedName>
        <fullName evidence="2">Uncharacterized protein</fullName>
    </submittedName>
</protein>
<evidence type="ECO:0000313" key="3">
    <source>
        <dbReference type="Proteomes" id="UP000548476"/>
    </source>
</evidence>
<feature type="transmembrane region" description="Helical" evidence="1">
    <location>
        <begin position="37"/>
        <end position="55"/>
    </location>
</feature>
<dbReference type="Proteomes" id="UP000548476">
    <property type="component" value="Unassembled WGS sequence"/>
</dbReference>
<dbReference type="RefSeq" id="WP_184787052.1">
    <property type="nucleotide sequence ID" value="NZ_BONT01000045.1"/>
</dbReference>
<sequence length="56" mass="5879">MAHLLGVFGSWAFILGGVMLLLFALISRRTESTFTRWAQGLTGVCGIVAGVLGLLG</sequence>
<proteinExistence type="predicted"/>
<reference evidence="2 3" key="1">
    <citation type="submission" date="2020-08" db="EMBL/GenBank/DDBJ databases">
        <title>Genomic Encyclopedia of Type Strains, Phase IV (KMG-IV): sequencing the most valuable type-strain genomes for metagenomic binning, comparative biology and taxonomic classification.</title>
        <authorList>
            <person name="Goeker M."/>
        </authorList>
    </citation>
    <scope>NUCLEOTIDE SEQUENCE [LARGE SCALE GENOMIC DNA]</scope>
    <source>
        <strain evidence="2 3">YIM 65646</strain>
    </source>
</reference>
<feature type="transmembrane region" description="Helical" evidence="1">
    <location>
        <begin position="6"/>
        <end position="25"/>
    </location>
</feature>
<accession>A0A841FF15</accession>
<keyword evidence="1" id="KW-1133">Transmembrane helix</keyword>
<keyword evidence="1" id="KW-0812">Transmembrane</keyword>
<organism evidence="2 3">
    <name type="scientific">Phytomonospora endophytica</name>
    <dbReference type="NCBI Taxonomy" id="714109"/>
    <lineage>
        <taxon>Bacteria</taxon>
        <taxon>Bacillati</taxon>
        <taxon>Actinomycetota</taxon>
        <taxon>Actinomycetes</taxon>
        <taxon>Micromonosporales</taxon>
        <taxon>Micromonosporaceae</taxon>
        <taxon>Phytomonospora</taxon>
    </lineage>
</organism>
<dbReference type="EMBL" id="JACHGT010000004">
    <property type="protein sequence ID" value="MBB6034165.1"/>
    <property type="molecule type" value="Genomic_DNA"/>
</dbReference>
<gene>
    <name evidence="2" type="ORF">HNR73_002015</name>
</gene>
<dbReference type="AlphaFoldDB" id="A0A841FF15"/>
<evidence type="ECO:0000313" key="2">
    <source>
        <dbReference type="EMBL" id="MBB6034165.1"/>
    </source>
</evidence>
<comment type="caution">
    <text evidence="2">The sequence shown here is derived from an EMBL/GenBank/DDBJ whole genome shotgun (WGS) entry which is preliminary data.</text>
</comment>
<name>A0A841FF15_9ACTN</name>
<keyword evidence="1" id="KW-0472">Membrane</keyword>
<evidence type="ECO:0000256" key="1">
    <source>
        <dbReference type="SAM" id="Phobius"/>
    </source>
</evidence>